<dbReference type="InterPro" id="IPR037152">
    <property type="entry name" value="L-asparaginase_N_sf"/>
</dbReference>
<dbReference type="SUPFAM" id="SSF53774">
    <property type="entry name" value="Glutaminase/Asparaginase"/>
    <property type="match status" value="1"/>
</dbReference>
<dbReference type="EC" id="3.5.1.1" evidence="3"/>
<dbReference type="AlphaFoldDB" id="A0A1W1DLX4"/>
<dbReference type="PIRSF" id="PIRSF001220">
    <property type="entry name" value="L-ASNase_gatD"/>
    <property type="match status" value="1"/>
</dbReference>
<dbReference type="InterPro" id="IPR027474">
    <property type="entry name" value="L-asparaginase_N"/>
</dbReference>
<protein>
    <submittedName>
        <fullName evidence="3">L-asparaginase</fullName>
        <ecNumber evidence="3">3.5.1.1</ecNumber>
    </submittedName>
</protein>
<dbReference type="PANTHER" id="PTHR11707">
    <property type="entry name" value="L-ASPARAGINASE"/>
    <property type="match status" value="1"/>
</dbReference>
<dbReference type="EMBL" id="FPHV01000182">
    <property type="protein sequence ID" value="SFV82383.1"/>
    <property type="molecule type" value="Genomic_DNA"/>
</dbReference>
<dbReference type="GO" id="GO:0004067">
    <property type="term" value="F:asparaginase activity"/>
    <property type="evidence" value="ECO:0007669"/>
    <property type="project" value="UniProtKB-EC"/>
</dbReference>
<dbReference type="PIRSF" id="PIRSF500176">
    <property type="entry name" value="L_ASNase"/>
    <property type="match status" value="1"/>
</dbReference>
<gene>
    <name evidence="2" type="ORF">MNB_SUP05-10-943</name>
    <name evidence="3" type="ORF">MNB_SUP05-6-1077</name>
    <name evidence="4" type="ORF">MNB_SUP05-7-1050</name>
</gene>
<dbReference type="EMBL" id="FPHW01000190">
    <property type="protein sequence ID" value="SFV85154.1"/>
    <property type="molecule type" value="Genomic_DNA"/>
</dbReference>
<evidence type="ECO:0000313" key="4">
    <source>
        <dbReference type="EMBL" id="SFV85154.1"/>
    </source>
</evidence>
<feature type="domain" description="L-asparaginase N-terminal" evidence="1">
    <location>
        <begin position="3"/>
        <end position="154"/>
    </location>
</feature>
<sequence length="161" mass="17770">MTIKLLITGGTIDKVYNKLSGELEFSESHLEQMLERGRVSLDTSPEILFLKDSLDMNGEDRNLILSKCLECNEDNIVITHGTDTMVETAKLLGNKIQDKTIVLFGAMIPYSIDNSDALFNLGVALNAAQTKDSGVYVAMNGQVFDFDKVEKNKSLGIFTNT</sequence>
<evidence type="ECO:0000259" key="1">
    <source>
        <dbReference type="Pfam" id="PF00710"/>
    </source>
</evidence>
<dbReference type="Gene3D" id="3.40.50.1170">
    <property type="entry name" value="L-asparaginase, N-terminal domain"/>
    <property type="match status" value="1"/>
</dbReference>
<dbReference type="PROSITE" id="PS51732">
    <property type="entry name" value="ASN_GLN_ASE_3"/>
    <property type="match status" value="1"/>
</dbReference>
<evidence type="ECO:0000313" key="3">
    <source>
        <dbReference type="EMBL" id="SFV82383.1"/>
    </source>
</evidence>
<dbReference type="InterPro" id="IPR036152">
    <property type="entry name" value="Asp/glu_Ase-like_sf"/>
</dbReference>
<dbReference type="EMBL" id="FPHQ01000269">
    <property type="protein sequence ID" value="SFV78001.1"/>
    <property type="molecule type" value="Genomic_DNA"/>
</dbReference>
<proteinExistence type="predicted"/>
<dbReference type="PANTHER" id="PTHR11707:SF28">
    <property type="entry name" value="60 KDA LYSOPHOSPHOLIPASE"/>
    <property type="match status" value="1"/>
</dbReference>
<accession>A0A1W1DLX4</accession>
<dbReference type="PRINTS" id="PR00139">
    <property type="entry name" value="ASNGLNASE"/>
</dbReference>
<dbReference type="Pfam" id="PF00710">
    <property type="entry name" value="Asparaginase"/>
    <property type="match status" value="1"/>
</dbReference>
<keyword evidence="3" id="KW-0378">Hydrolase</keyword>
<dbReference type="InterPro" id="IPR006034">
    <property type="entry name" value="Asparaginase/glutaminase-like"/>
</dbReference>
<evidence type="ECO:0000313" key="2">
    <source>
        <dbReference type="EMBL" id="SFV78001.1"/>
    </source>
</evidence>
<reference evidence="3" key="1">
    <citation type="submission" date="2016-10" db="EMBL/GenBank/DDBJ databases">
        <authorList>
            <person name="de Groot N.N."/>
        </authorList>
    </citation>
    <scope>NUCLEOTIDE SEQUENCE</scope>
</reference>
<organism evidence="3">
    <name type="scientific">hydrothermal vent metagenome</name>
    <dbReference type="NCBI Taxonomy" id="652676"/>
    <lineage>
        <taxon>unclassified sequences</taxon>
        <taxon>metagenomes</taxon>
        <taxon>ecological metagenomes</taxon>
    </lineage>
</organism>
<name>A0A1W1DLX4_9ZZZZ</name>